<sequence length="202" mass="22795">EGFFDYPLIFKLGEVSNIVRLETLNCTRFNSICQANVILKNRLEIGRIYDFSVSVSNSKGDSDVMQCSFRATNATTPIEKIFPGAPSLLTVSEGARRNSEIGYIRVRGKDSGERKVLLELYGPSQFGLRQRLINERDVEGSIWLLNSLDYEKNPSHHVTIFANDPWTDTTSDTRNIASWPIFISVLDEQDTPPMFTQVPPTT</sequence>
<dbReference type="GO" id="GO:0005509">
    <property type="term" value="F:calcium ion binding"/>
    <property type="evidence" value="ECO:0007669"/>
    <property type="project" value="UniProtKB-UniRule"/>
</dbReference>
<dbReference type="GO" id="GO:0016020">
    <property type="term" value="C:membrane"/>
    <property type="evidence" value="ECO:0007669"/>
    <property type="project" value="InterPro"/>
</dbReference>
<dbReference type="InterPro" id="IPR002126">
    <property type="entry name" value="Cadherin-like_dom"/>
</dbReference>
<feature type="non-terminal residue" evidence="3">
    <location>
        <position position="202"/>
    </location>
</feature>
<dbReference type="OrthoDB" id="8188793at2759"/>
<dbReference type="CDD" id="cd11304">
    <property type="entry name" value="Cadherin_repeat"/>
    <property type="match status" value="1"/>
</dbReference>
<evidence type="ECO:0000313" key="3">
    <source>
        <dbReference type="EMBL" id="KRT79541.1"/>
    </source>
</evidence>
<keyword evidence="4" id="KW-1185">Reference proteome</keyword>
<organism evidence="3 4">
    <name type="scientific">Oryctes borbonicus</name>
    <dbReference type="NCBI Taxonomy" id="1629725"/>
    <lineage>
        <taxon>Eukaryota</taxon>
        <taxon>Metazoa</taxon>
        <taxon>Ecdysozoa</taxon>
        <taxon>Arthropoda</taxon>
        <taxon>Hexapoda</taxon>
        <taxon>Insecta</taxon>
        <taxon>Pterygota</taxon>
        <taxon>Neoptera</taxon>
        <taxon>Endopterygota</taxon>
        <taxon>Coleoptera</taxon>
        <taxon>Polyphaga</taxon>
        <taxon>Scarabaeiformia</taxon>
        <taxon>Scarabaeidae</taxon>
        <taxon>Dynastinae</taxon>
        <taxon>Oryctes</taxon>
    </lineage>
</organism>
<comment type="caution">
    <text evidence="3">The sequence shown here is derived from an EMBL/GenBank/DDBJ whole genome shotgun (WGS) entry which is preliminary data.</text>
</comment>
<dbReference type="AlphaFoldDB" id="A0A0T6AXG2"/>
<dbReference type="Proteomes" id="UP000051574">
    <property type="component" value="Unassembled WGS sequence"/>
</dbReference>
<evidence type="ECO:0000256" key="1">
    <source>
        <dbReference type="PROSITE-ProRule" id="PRU00043"/>
    </source>
</evidence>
<name>A0A0T6AXG2_9SCAR</name>
<feature type="domain" description="Cadherin" evidence="2">
    <location>
        <begin position="83"/>
        <end position="195"/>
    </location>
</feature>
<dbReference type="SUPFAM" id="SSF49313">
    <property type="entry name" value="Cadherin-like"/>
    <property type="match status" value="1"/>
</dbReference>
<dbReference type="Gene3D" id="2.60.40.60">
    <property type="entry name" value="Cadherins"/>
    <property type="match status" value="1"/>
</dbReference>
<feature type="non-terminal residue" evidence="3">
    <location>
        <position position="1"/>
    </location>
</feature>
<keyword evidence="1" id="KW-0106">Calcium</keyword>
<dbReference type="PROSITE" id="PS50268">
    <property type="entry name" value="CADHERIN_2"/>
    <property type="match status" value="1"/>
</dbReference>
<dbReference type="GO" id="GO:0007156">
    <property type="term" value="P:homophilic cell adhesion via plasma membrane adhesion molecules"/>
    <property type="evidence" value="ECO:0007669"/>
    <property type="project" value="InterPro"/>
</dbReference>
<evidence type="ECO:0000259" key="2">
    <source>
        <dbReference type="PROSITE" id="PS50268"/>
    </source>
</evidence>
<evidence type="ECO:0000313" key="4">
    <source>
        <dbReference type="Proteomes" id="UP000051574"/>
    </source>
</evidence>
<dbReference type="EMBL" id="LJIG01022630">
    <property type="protein sequence ID" value="KRT79541.1"/>
    <property type="molecule type" value="Genomic_DNA"/>
</dbReference>
<proteinExistence type="predicted"/>
<reference evidence="3 4" key="1">
    <citation type="submission" date="2015-09" db="EMBL/GenBank/DDBJ databases">
        <title>Draft genome of the scarab beetle Oryctes borbonicus.</title>
        <authorList>
            <person name="Meyer J.M."/>
            <person name="Markov G.V."/>
            <person name="Baskaran P."/>
            <person name="Herrmann M."/>
            <person name="Sommer R.J."/>
            <person name="Roedelsperger C."/>
        </authorList>
    </citation>
    <scope>NUCLEOTIDE SEQUENCE [LARGE SCALE GENOMIC DNA]</scope>
    <source>
        <strain evidence="3">OB123</strain>
        <tissue evidence="3">Whole animal</tissue>
    </source>
</reference>
<protein>
    <submittedName>
        <fullName evidence="3">Cadherin</fullName>
    </submittedName>
</protein>
<accession>A0A0T6AXG2</accession>
<gene>
    <name evidence="3" type="ORF">AMK59_6843</name>
</gene>
<dbReference type="InterPro" id="IPR015919">
    <property type="entry name" value="Cadherin-like_sf"/>
</dbReference>